<name>A0A495QU67_9ACTN</name>
<keyword evidence="2" id="KW-1185">Reference proteome</keyword>
<organism evidence="1 2">
    <name type="scientific">Actinomadura pelletieri DSM 43383</name>
    <dbReference type="NCBI Taxonomy" id="1120940"/>
    <lineage>
        <taxon>Bacteria</taxon>
        <taxon>Bacillati</taxon>
        <taxon>Actinomycetota</taxon>
        <taxon>Actinomycetes</taxon>
        <taxon>Streptosporangiales</taxon>
        <taxon>Thermomonosporaceae</taxon>
        <taxon>Actinomadura</taxon>
    </lineage>
</organism>
<evidence type="ECO:0000313" key="2">
    <source>
        <dbReference type="Proteomes" id="UP000274601"/>
    </source>
</evidence>
<gene>
    <name evidence="1" type="ORF">BZB76_2419</name>
</gene>
<reference evidence="1 2" key="1">
    <citation type="submission" date="2018-10" db="EMBL/GenBank/DDBJ databases">
        <title>Genomic Encyclopedia of Archaeal and Bacterial Type Strains, Phase II (KMG-II): from individual species to whole genera.</title>
        <authorList>
            <person name="Goeker M."/>
        </authorList>
    </citation>
    <scope>NUCLEOTIDE SEQUENCE [LARGE SCALE GENOMIC DNA]</scope>
    <source>
        <strain evidence="1 2">DSM 43383</strain>
    </source>
</reference>
<accession>A0A495QU67</accession>
<dbReference type="EMBL" id="RBWU01000002">
    <property type="protein sequence ID" value="RKS77050.1"/>
    <property type="molecule type" value="Genomic_DNA"/>
</dbReference>
<dbReference type="AlphaFoldDB" id="A0A495QU67"/>
<proteinExistence type="predicted"/>
<dbReference type="Proteomes" id="UP000274601">
    <property type="component" value="Unassembled WGS sequence"/>
</dbReference>
<dbReference type="RefSeq" id="WP_121434293.1">
    <property type="nucleotide sequence ID" value="NZ_RBWU01000002.1"/>
</dbReference>
<protein>
    <submittedName>
        <fullName evidence="1">Uncharacterized protein</fullName>
    </submittedName>
</protein>
<evidence type="ECO:0000313" key="1">
    <source>
        <dbReference type="EMBL" id="RKS77050.1"/>
    </source>
</evidence>
<comment type="caution">
    <text evidence="1">The sequence shown here is derived from an EMBL/GenBank/DDBJ whole genome shotgun (WGS) entry which is preliminary data.</text>
</comment>
<sequence>MRSISSILFSTVDGVVESPDTWQFAWDEEMAASLSAALSAALEQRHDPRDLPARRLNSVRRLRHGCRPAPWWGGSRGRHRPA</sequence>